<evidence type="ECO:0000313" key="3">
    <source>
        <dbReference type="Proteomes" id="UP000623010"/>
    </source>
</evidence>
<comment type="caution">
    <text evidence="2">The sequence shown here is derived from an EMBL/GenBank/DDBJ whole genome shotgun (WGS) entry which is preliminary data.</text>
</comment>
<dbReference type="EMBL" id="BMWH01000005">
    <property type="protein sequence ID" value="GGZ81628.1"/>
    <property type="molecule type" value="Genomic_DNA"/>
</dbReference>
<protein>
    <submittedName>
        <fullName evidence="2">Uncharacterized protein</fullName>
    </submittedName>
</protein>
<dbReference type="AlphaFoldDB" id="A0A918R1Q8"/>
<keyword evidence="3" id="KW-1185">Reference proteome</keyword>
<reference evidence="2" key="1">
    <citation type="journal article" date="2014" name="Int. J. Syst. Evol. Microbiol.">
        <title>Complete genome sequence of Corynebacterium casei LMG S-19264T (=DSM 44701T), isolated from a smear-ripened cheese.</title>
        <authorList>
            <consortium name="US DOE Joint Genome Institute (JGI-PGF)"/>
            <person name="Walter F."/>
            <person name="Albersmeier A."/>
            <person name="Kalinowski J."/>
            <person name="Ruckert C."/>
        </authorList>
    </citation>
    <scope>NUCLEOTIDE SEQUENCE</scope>
    <source>
        <strain evidence="2">JCM 5016</strain>
    </source>
</reference>
<sequence>MLGLPLAELGKCESAHGESALACGMPIPALIGTRRADATAGAVCRARTAETQPTRTPVTGGEYRGHGARPPAW</sequence>
<name>A0A918R1Q8_9ACTN</name>
<dbReference type="Proteomes" id="UP000623010">
    <property type="component" value="Unassembled WGS sequence"/>
</dbReference>
<proteinExistence type="predicted"/>
<evidence type="ECO:0000313" key="2">
    <source>
        <dbReference type="EMBL" id="GGZ81628.1"/>
    </source>
</evidence>
<feature type="region of interest" description="Disordered" evidence="1">
    <location>
        <begin position="47"/>
        <end position="73"/>
    </location>
</feature>
<accession>A0A918R1Q8</accession>
<evidence type="ECO:0000256" key="1">
    <source>
        <dbReference type="SAM" id="MobiDB-lite"/>
    </source>
</evidence>
<reference evidence="2" key="2">
    <citation type="submission" date="2020-09" db="EMBL/GenBank/DDBJ databases">
        <authorList>
            <person name="Sun Q."/>
            <person name="Ohkuma M."/>
        </authorList>
    </citation>
    <scope>NUCLEOTIDE SEQUENCE</scope>
    <source>
        <strain evidence="2">JCM 5016</strain>
    </source>
</reference>
<organism evidence="2 3">
    <name type="scientific">Streptomyces echinoruber</name>
    <dbReference type="NCBI Taxonomy" id="68898"/>
    <lineage>
        <taxon>Bacteria</taxon>
        <taxon>Bacillati</taxon>
        <taxon>Actinomycetota</taxon>
        <taxon>Actinomycetes</taxon>
        <taxon>Kitasatosporales</taxon>
        <taxon>Streptomycetaceae</taxon>
        <taxon>Streptomyces</taxon>
    </lineage>
</organism>
<gene>
    <name evidence="2" type="ORF">GCM10010389_19270</name>
</gene>